<sequence length="171" mass="19031">MANSKFTFTDGVLKTSSAIPVEGIDLHVISPAAYSPVSFRGIPYYLNTLWTDLKAIAPPDLRLTMTDPLFRILLKFTLYALEMKVQFAQRRCGIPLNPAAPQLNLHDEDTRNIILADFHYVPVTLAHLFDILGFCEVSGTTIAIVPRLTIPSISPAGINLICIKHCITCWY</sequence>
<accession>A0A8D9C2T6</accession>
<reference evidence="1" key="1">
    <citation type="submission" date="2021-05" db="EMBL/GenBank/DDBJ databases">
        <authorList>
            <person name="Alioto T."/>
            <person name="Alioto T."/>
            <person name="Gomez Garrido J."/>
        </authorList>
    </citation>
    <scope>NUCLEOTIDE SEQUENCE</scope>
</reference>
<name>A0A8D9C2T6_9HEMI</name>
<protein>
    <submittedName>
        <fullName evidence="1">Uncharacterized protein</fullName>
    </submittedName>
</protein>
<dbReference type="AlphaFoldDB" id="A0A8D9C2T6"/>
<proteinExistence type="predicted"/>
<dbReference type="EMBL" id="HBUF01682218">
    <property type="protein sequence ID" value="CAG6792531.1"/>
    <property type="molecule type" value="Transcribed_RNA"/>
</dbReference>
<organism evidence="1">
    <name type="scientific">Cacopsylla melanoneura</name>
    <dbReference type="NCBI Taxonomy" id="428564"/>
    <lineage>
        <taxon>Eukaryota</taxon>
        <taxon>Metazoa</taxon>
        <taxon>Ecdysozoa</taxon>
        <taxon>Arthropoda</taxon>
        <taxon>Hexapoda</taxon>
        <taxon>Insecta</taxon>
        <taxon>Pterygota</taxon>
        <taxon>Neoptera</taxon>
        <taxon>Paraneoptera</taxon>
        <taxon>Hemiptera</taxon>
        <taxon>Sternorrhyncha</taxon>
        <taxon>Psylloidea</taxon>
        <taxon>Psyllidae</taxon>
        <taxon>Psyllinae</taxon>
        <taxon>Cacopsylla</taxon>
    </lineage>
</organism>
<evidence type="ECO:0000313" key="1">
    <source>
        <dbReference type="EMBL" id="CAG6792531.1"/>
    </source>
</evidence>